<feature type="signal peptide" evidence="2">
    <location>
        <begin position="1"/>
        <end position="39"/>
    </location>
</feature>
<evidence type="ECO:0008006" key="5">
    <source>
        <dbReference type="Google" id="ProtNLM"/>
    </source>
</evidence>
<sequence length="152" mass="16542">MNTLSPSLQRTSVWARGLAAVSLVAGAWALSTAASQAHARDVYWSVGVNGPGVSIGASNAPVVVHQPPVYYQPPAYYYAPPPVVVQPAPVYYQRPPAVVYGPPVVYAPPRPVVIGGHWRDRPGRWDDDRGRGHGHWHDHGRGHGRGHHKDRD</sequence>
<gene>
    <name evidence="3" type="ORF">ACFOPI_15785</name>
</gene>
<organism evidence="3 4">
    <name type="scientific">Hydrogenophaga luteola</name>
    <dbReference type="NCBI Taxonomy" id="1591122"/>
    <lineage>
        <taxon>Bacteria</taxon>
        <taxon>Pseudomonadati</taxon>
        <taxon>Pseudomonadota</taxon>
        <taxon>Betaproteobacteria</taxon>
        <taxon>Burkholderiales</taxon>
        <taxon>Comamonadaceae</taxon>
        <taxon>Hydrogenophaga</taxon>
    </lineage>
</organism>
<reference evidence="4" key="1">
    <citation type="journal article" date="2019" name="Int. J. Syst. Evol. Microbiol.">
        <title>The Global Catalogue of Microorganisms (GCM) 10K type strain sequencing project: providing services to taxonomists for standard genome sequencing and annotation.</title>
        <authorList>
            <consortium name="The Broad Institute Genomics Platform"/>
            <consortium name="The Broad Institute Genome Sequencing Center for Infectious Disease"/>
            <person name="Wu L."/>
            <person name="Ma J."/>
        </authorList>
    </citation>
    <scope>NUCLEOTIDE SEQUENCE [LARGE SCALE GENOMIC DNA]</scope>
    <source>
        <strain evidence="4">KCTC 42501</strain>
    </source>
</reference>
<evidence type="ECO:0000313" key="3">
    <source>
        <dbReference type="EMBL" id="MFC3685065.1"/>
    </source>
</evidence>
<keyword evidence="4" id="KW-1185">Reference proteome</keyword>
<dbReference type="RefSeq" id="WP_382175695.1">
    <property type="nucleotide sequence ID" value="NZ_JBHRXX010000007.1"/>
</dbReference>
<evidence type="ECO:0000256" key="1">
    <source>
        <dbReference type="SAM" id="MobiDB-lite"/>
    </source>
</evidence>
<feature type="compositionally biased region" description="Basic residues" evidence="1">
    <location>
        <begin position="142"/>
        <end position="152"/>
    </location>
</feature>
<keyword evidence="2" id="KW-0732">Signal</keyword>
<name>A0ABV7W5H2_9BURK</name>
<feature type="region of interest" description="Disordered" evidence="1">
    <location>
        <begin position="118"/>
        <end position="152"/>
    </location>
</feature>
<evidence type="ECO:0000256" key="2">
    <source>
        <dbReference type="SAM" id="SignalP"/>
    </source>
</evidence>
<evidence type="ECO:0000313" key="4">
    <source>
        <dbReference type="Proteomes" id="UP001595729"/>
    </source>
</evidence>
<feature type="compositionally biased region" description="Basic and acidic residues" evidence="1">
    <location>
        <begin position="118"/>
        <end position="141"/>
    </location>
</feature>
<dbReference type="EMBL" id="JBHRXX010000007">
    <property type="protein sequence ID" value="MFC3685065.1"/>
    <property type="molecule type" value="Genomic_DNA"/>
</dbReference>
<dbReference type="InterPro" id="IPR008449">
    <property type="entry name" value="Chorion_S36/S28"/>
</dbReference>
<accession>A0ABV7W5H2</accession>
<protein>
    <recommendedName>
        <fullName evidence="5">Glutelin</fullName>
    </recommendedName>
</protein>
<proteinExistence type="predicted"/>
<comment type="caution">
    <text evidence="3">The sequence shown here is derived from an EMBL/GenBank/DDBJ whole genome shotgun (WGS) entry which is preliminary data.</text>
</comment>
<dbReference type="Proteomes" id="UP001595729">
    <property type="component" value="Unassembled WGS sequence"/>
</dbReference>
<feature type="chain" id="PRO_5045416498" description="Glutelin" evidence="2">
    <location>
        <begin position="40"/>
        <end position="152"/>
    </location>
</feature>
<dbReference type="Pfam" id="PF05387">
    <property type="entry name" value="Chorion_3"/>
    <property type="match status" value="1"/>
</dbReference>